<evidence type="ECO:0000313" key="1">
    <source>
        <dbReference type="EMBL" id="GLZ77136.1"/>
    </source>
</evidence>
<proteinExistence type="predicted"/>
<dbReference type="EMBL" id="BSTX01000001">
    <property type="protein sequence ID" value="GLZ77136.1"/>
    <property type="molecule type" value="Genomic_DNA"/>
</dbReference>
<organism evidence="1 2">
    <name type="scientific">Actinorhabdospora filicis</name>
    <dbReference type="NCBI Taxonomy" id="1785913"/>
    <lineage>
        <taxon>Bacteria</taxon>
        <taxon>Bacillati</taxon>
        <taxon>Actinomycetota</taxon>
        <taxon>Actinomycetes</taxon>
        <taxon>Micromonosporales</taxon>
        <taxon>Micromonosporaceae</taxon>
        <taxon>Actinorhabdospora</taxon>
    </lineage>
</organism>
<dbReference type="Proteomes" id="UP001165079">
    <property type="component" value="Unassembled WGS sequence"/>
</dbReference>
<dbReference type="RefSeq" id="WP_285662267.1">
    <property type="nucleotide sequence ID" value="NZ_BSTX01000001.1"/>
</dbReference>
<protein>
    <submittedName>
        <fullName evidence="1">Uncharacterized protein</fullName>
    </submittedName>
</protein>
<accession>A0A9W6W948</accession>
<sequence>MGELADRLARVTVQVTSPDGNLRARVRGRRFETVELRLGSYRRYRERELEHQLARTATLLFTGRERAVAQIIADAGLRRRTDPADARDPAQRRYLDLIRTMPVVGTGPGERVRFRSAGMIEWTCRIEDGTLRRLDEAEFATETVGAAADFLRRRAHETRLAKDECYGLAIPALTREREARARSLARGEPAPYTEDAW</sequence>
<reference evidence="1" key="1">
    <citation type="submission" date="2023-03" db="EMBL/GenBank/DDBJ databases">
        <title>Actinorhabdospora filicis NBRC 111898.</title>
        <authorList>
            <person name="Ichikawa N."/>
            <person name="Sato H."/>
            <person name="Tonouchi N."/>
        </authorList>
    </citation>
    <scope>NUCLEOTIDE SEQUENCE</scope>
    <source>
        <strain evidence="1">NBRC 111898</strain>
    </source>
</reference>
<dbReference type="AlphaFoldDB" id="A0A9W6W948"/>
<evidence type="ECO:0000313" key="2">
    <source>
        <dbReference type="Proteomes" id="UP001165079"/>
    </source>
</evidence>
<name>A0A9W6W948_9ACTN</name>
<gene>
    <name evidence="1" type="ORF">Afil01_19430</name>
</gene>
<keyword evidence="2" id="KW-1185">Reference proteome</keyword>
<comment type="caution">
    <text evidence="1">The sequence shown here is derived from an EMBL/GenBank/DDBJ whole genome shotgun (WGS) entry which is preliminary data.</text>
</comment>